<feature type="region of interest" description="Disordered" evidence="1">
    <location>
        <begin position="85"/>
        <end position="109"/>
    </location>
</feature>
<evidence type="ECO:0000313" key="2">
    <source>
        <dbReference type="EMBL" id="SCB54812.1"/>
    </source>
</evidence>
<protein>
    <submittedName>
        <fullName evidence="2">Uncharacterized protein</fullName>
    </submittedName>
</protein>
<dbReference type="EMBL" id="FMAI01000030">
    <property type="protein sequence ID" value="SCB54812.1"/>
    <property type="molecule type" value="Genomic_DNA"/>
</dbReference>
<sequence length="184" mass="20763">MPRCVRSWPPFWLESWSRAGARVKSFRVVGTVSLSPRDPFRSRRTPGTCLRWNRALRGSPRRHDPSRRLPADICRRDCSLAGVGVRRSSSRAPRTRGWRRPPAAPRSPSRNVRIAGRLSLNISIEIAPWATYAIYEQRDAPAAVTGHKCFPAAAKRTPNSLKCPRRQATENADRWGSLITRVAT</sequence>
<evidence type="ECO:0000313" key="3">
    <source>
        <dbReference type="Proteomes" id="UP000199184"/>
    </source>
</evidence>
<dbReference type="Proteomes" id="UP000199184">
    <property type="component" value="Unassembled WGS sequence"/>
</dbReference>
<gene>
    <name evidence="2" type="ORF">GA0061098_103080</name>
</gene>
<name>A0A1C3XRB2_9BRAD</name>
<evidence type="ECO:0000256" key="1">
    <source>
        <dbReference type="SAM" id="MobiDB-lite"/>
    </source>
</evidence>
<proteinExistence type="predicted"/>
<organism evidence="2 3">
    <name type="scientific">Bradyrhizobium shewense</name>
    <dbReference type="NCBI Taxonomy" id="1761772"/>
    <lineage>
        <taxon>Bacteria</taxon>
        <taxon>Pseudomonadati</taxon>
        <taxon>Pseudomonadota</taxon>
        <taxon>Alphaproteobacteria</taxon>
        <taxon>Hyphomicrobiales</taxon>
        <taxon>Nitrobacteraceae</taxon>
        <taxon>Bradyrhizobium</taxon>
    </lineage>
</organism>
<accession>A0A1C3XRB2</accession>
<reference evidence="3" key="1">
    <citation type="submission" date="2016-08" db="EMBL/GenBank/DDBJ databases">
        <authorList>
            <person name="Varghese N."/>
            <person name="Submissions Spin"/>
        </authorList>
    </citation>
    <scope>NUCLEOTIDE SEQUENCE [LARGE SCALE GENOMIC DNA]</scope>
    <source>
        <strain evidence="3">ERR11</strain>
    </source>
</reference>
<keyword evidence="3" id="KW-1185">Reference proteome</keyword>
<dbReference type="AlphaFoldDB" id="A0A1C3XRB2"/>